<dbReference type="Pfam" id="PF00059">
    <property type="entry name" value="Lectin_C"/>
    <property type="match status" value="2"/>
</dbReference>
<feature type="compositionally biased region" description="Basic and acidic residues" evidence="8">
    <location>
        <begin position="1932"/>
        <end position="1947"/>
    </location>
</feature>
<evidence type="ECO:0000259" key="10">
    <source>
        <dbReference type="PROSITE" id="PS50041"/>
    </source>
</evidence>
<reference evidence="11" key="1">
    <citation type="journal article" date="2021" name="Evol. Appl.">
        <title>The genome of the Pyrenean desman and the effects of bottlenecks and inbreeding on the genomic landscape of an endangered species.</title>
        <authorList>
            <person name="Escoda L."/>
            <person name="Castresana J."/>
        </authorList>
    </citation>
    <scope>NUCLEOTIDE SEQUENCE</scope>
    <source>
        <strain evidence="11">IBE-C5619</strain>
    </source>
</reference>
<dbReference type="Proteomes" id="UP000700334">
    <property type="component" value="Unassembled WGS sequence"/>
</dbReference>
<feature type="compositionally biased region" description="Basic and acidic residues" evidence="8">
    <location>
        <begin position="1518"/>
        <end position="1527"/>
    </location>
</feature>
<feature type="region of interest" description="Disordered" evidence="8">
    <location>
        <begin position="1"/>
        <end position="21"/>
    </location>
</feature>
<feature type="compositionally biased region" description="Low complexity" evidence="8">
    <location>
        <begin position="2994"/>
        <end position="3005"/>
    </location>
</feature>
<feature type="compositionally biased region" description="Polar residues" evidence="8">
    <location>
        <begin position="808"/>
        <end position="821"/>
    </location>
</feature>
<dbReference type="InterPro" id="IPR001304">
    <property type="entry name" value="C-type_lectin-like"/>
</dbReference>
<dbReference type="EMBL" id="JAGFMF010012220">
    <property type="protein sequence ID" value="KAG8505812.1"/>
    <property type="molecule type" value="Genomic_DNA"/>
</dbReference>
<feature type="region of interest" description="Disordered" evidence="8">
    <location>
        <begin position="882"/>
        <end position="938"/>
    </location>
</feature>
<keyword evidence="7" id="KW-0325">Glycoprotein</keyword>
<feature type="region of interest" description="Disordered" evidence="8">
    <location>
        <begin position="2901"/>
        <end position="2940"/>
    </location>
</feature>
<evidence type="ECO:0000256" key="9">
    <source>
        <dbReference type="SAM" id="Phobius"/>
    </source>
</evidence>
<evidence type="ECO:0000256" key="7">
    <source>
        <dbReference type="ARBA" id="ARBA00023180"/>
    </source>
</evidence>
<feature type="transmembrane region" description="Helical" evidence="9">
    <location>
        <begin position="1589"/>
        <end position="1616"/>
    </location>
</feature>
<dbReference type="InterPro" id="IPR033992">
    <property type="entry name" value="NKR-like_CTLD"/>
</dbReference>
<feature type="compositionally biased region" description="Polar residues" evidence="8">
    <location>
        <begin position="3423"/>
        <end position="3437"/>
    </location>
</feature>
<feature type="region of interest" description="Disordered" evidence="8">
    <location>
        <begin position="236"/>
        <end position="278"/>
    </location>
</feature>
<feature type="transmembrane region" description="Helical" evidence="9">
    <location>
        <begin position="1340"/>
        <end position="1360"/>
    </location>
</feature>
<dbReference type="Gene3D" id="3.10.100.10">
    <property type="entry name" value="Mannose-Binding Protein A, subunit A"/>
    <property type="match status" value="13"/>
</dbReference>
<feature type="domain" description="C-type lectin" evidence="10">
    <location>
        <begin position="1748"/>
        <end position="1855"/>
    </location>
</feature>
<evidence type="ECO:0000256" key="1">
    <source>
        <dbReference type="ARBA" id="ARBA00004606"/>
    </source>
</evidence>
<dbReference type="OrthoDB" id="10059571at2759"/>
<proteinExistence type="predicted"/>
<feature type="region of interest" description="Disordered" evidence="8">
    <location>
        <begin position="2967"/>
        <end position="3019"/>
    </location>
</feature>
<feature type="domain" description="C-type lectin" evidence="10">
    <location>
        <begin position="4032"/>
        <end position="4199"/>
    </location>
</feature>
<keyword evidence="3" id="KW-0430">Lectin</keyword>
<feature type="region of interest" description="Disordered" evidence="8">
    <location>
        <begin position="186"/>
        <end position="222"/>
    </location>
</feature>
<feature type="compositionally biased region" description="Polar residues" evidence="8">
    <location>
        <begin position="3830"/>
        <end position="3840"/>
    </location>
</feature>
<feature type="region of interest" description="Disordered" evidence="8">
    <location>
        <begin position="781"/>
        <end position="869"/>
    </location>
</feature>
<accession>A0A8J5ZTC8</accession>
<feature type="region of interest" description="Disordered" evidence="8">
    <location>
        <begin position="1487"/>
        <end position="1542"/>
    </location>
</feature>
<feature type="region of interest" description="Disordered" evidence="8">
    <location>
        <begin position="3820"/>
        <end position="3840"/>
    </location>
</feature>
<dbReference type="SMART" id="SM00034">
    <property type="entry name" value="CLECT"/>
    <property type="match status" value="13"/>
</dbReference>
<feature type="region of interest" description="Disordered" evidence="8">
    <location>
        <begin position="1148"/>
        <end position="1312"/>
    </location>
</feature>
<dbReference type="InterPro" id="IPR016187">
    <property type="entry name" value="CTDL_fold"/>
</dbReference>
<feature type="compositionally biased region" description="Basic and acidic residues" evidence="8">
    <location>
        <begin position="1207"/>
        <end position="1222"/>
    </location>
</feature>
<dbReference type="GO" id="GO:0045954">
    <property type="term" value="P:positive regulation of natural killer cell mediated cytotoxicity"/>
    <property type="evidence" value="ECO:0007669"/>
    <property type="project" value="TreeGrafter"/>
</dbReference>
<evidence type="ECO:0000256" key="5">
    <source>
        <dbReference type="ARBA" id="ARBA00022989"/>
    </source>
</evidence>
<evidence type="ECO:0000256" key="2">
    <source>
        <dbReference type="ARBA" id="ARBA00022692"/>
    </source>
</evidence>
<feature type="compositionally biased region" description="Basic and acidic residues" evidence="8">
    <location>
        <begin position="1872"/>
        <end position="1881"/>
    </location>
</feature>
<dbReference type="GO" id="GO:0002223">
    <property type="term" value="P:stimulatory C-type lectin receptor signaling pathway"/>
    <property type="evidence" value="ECO:0007669"/>
    <property type="project" value="TreeGrafter"/>
</dbReference>
<evidence type="ECO:0000313" key="11">
    <source>
        <dbReference type="EMBL" id="KAG8505812.1"/>
    </source>
</evidence>
<dbReference type="GO" id="GO:0030246">
    <property type="term" value="F:carbohydrate binding"/>
    <property type="evidence" value="ECO:0007669"/>
    <property type="project" value="UniProtKB-KW"/>
</dbReference>
<feature type="region of interest" description="Disordered" evidence="8">
    <location>
        <begin position="586"/>
        <end position="627"/>
    </location>
</feature>
<feature type="compositionally biased region" description="Basic and acidic residues" evidence="8">
    <location>
        <begin position="1301"/>
        <end position="1310"/>
    </location>
</feature>
<organism evidence="11 12">
    <name type="scientific">Galemys pyrenaicus</name>
    <name type="common">Iberian desman</name>
    <name type="synonym">Pyrenean desman</name>
    <dbReference type="NCBI Taxonomy" id="202257"/>
    <lineage>
        <taxon>Eukaryota</taxon>
        <taxon>Metazoa</taxon>
        <taxon>Chordata</taxon>
        <taxon>Craniata</taxon>
        <taxon>Vertebrata</taxon>
        <taxon>Euteleostomi</taxon>
        <taxon>Mammalia</taxon>
        <taxon>Eutheria</taxon>
        <taxon>Laurasiatheria</taxon>
        <taxon>Eulipotyphla</taxon>
        <taxon>Talpidae</taxon>
        <taxon>Galemys</taxon>
    </lineage>
</organism>
<keyword evidence="2 9" id="KW-0812">Transmembrane</keyword>
<feature type="domain" description="C-type lectin" evidence="10">
    <location>
        <begin position="1643"/>
        <end position="1694"/>
    </location>
</feature>
<evidence type="ECO:0000313" key="12">
    <source>
        <dbReference type="Proteomes" id="UP000700334"/>
    </source>
</evidence>
<keyword evidence="12" id="KW-1185">Reference proteome</keyword>
<gene>
    <name evidence="11" type="ORF">J0S82_017252</name>
</gene>
<keyword evidence="4" id="KW-0735">Signal-anchor</keyword>
<evidence type="ECO:0000256" key="3">
    <source>
        <dbReference type="ARBA" id="ARBA00022734"/>
    </source>
</evidence>
<dbReference type="PANTHER" id="PTHR22800">
    <property type="entry name" value="C-TYPE LECTIN PROTEINS"/>
    <property type="match status" value="1"/>
</dbReference>
<comment type="subcellular location">
    <subcellularLocation>
        <location evidence="1">Membrane</location>
        <topology evidence="1">Single-pass type II membrane protein</topology>
    </subcellularLocation>
</comment>
<feature type="region of interest" description="Disordered" evidence="8">
    <location>
        <begin position="136"/>
        <end position="167"/>
    </location>
</feature>
<feature type="region of interest" description="Disordered" evidence="8">
    <location>
        <begin position="3596"/>
        <end position="3619"/>
    </location>
</feature>
<feature type="compositionally biased region" description="Gly residues" evidence="8">
    <location>
        <begin position="263"/>
        <end position="277"/>
    </location>
</feature>
<feature type="compositionally biased region" description="Basic and acidic residues" evidence="8">
    <location>
        <begin position="2929"/>
        <end position="2940"/>
    </location>
</feature>
<comment type="caution">
    <text evidence="11">The sequence shown here is derived from an EMBL/GenBank/DDBJ whole genome shotgun (WGS) entry which is preliminary data.</text>
</comment>
<sequence length="4493" mass="487211">MQAWADAPAHTAEGSSSVNVQGQPVPVRGAAESLCAGLSLSSLWEWSSYPDLLSLRSEHEDPVREAARVSFQMRSFHRSRVSEPLCRTGIPEVHISSVVDWGPPQRSWSAVEDAEWLSFPTTYLLHVSRSDPAGCSVPQGCRDETRTQSRTRRGAGGGSWPRPARLCLPSQRPRPWHCRARTCVRMGGRGQMPPEPEPERGPRARAKAGEAASPRTGQPPLRTGRALCAPGRATCAGDASGHPGPETGQAAGPSVGSALGHPVQGGAGHARGAGRGPRLGRVRVVFPETQAWPAESRGPRGSSPCLTPVRGPVSELPQSPEPPEKLLAGFLGLCCLVLMCRIGAEMVYPGECVLPTQIVLGNNSQSHAANHCGPCPEDWVSYSNNCYYFSAETKSWSESVRACESKNAQLLYVESDQELVGMSCPSLFKDDLLESLIYPQNSHERLCKPQTLLVSKNKQVSCEGYSVLWPAEATQQAAASLKAAETRPALSLGHAEALAGAPGLSPPACVCPRSALGPGTAEPGPACGWGAADGRPRSWSRSGAHGHGSGQVRLRVPSQGSPSVGWEMRTGRGPLCGVSAGHLVQGGAGHARGARRGQRPGSGQHRIPFPETQARPAGSCGPRGSSPCVTRVQRAVAELPRTCLRPQRSSWPGSWGSAAWCWCAGLEQRWFILMHCIFLTQMVLGNNSQSRSANHCGPCPEGWVSYSDNCYHFHAERKTWSESMRSCQSENSQLLYVESERELTLCRTGIPEVHISSVVDWGLPQRSWSAVEDAEWVNCPTTSNQVPPEDSPSVASRRAFPGRGWERVTTSFPRTQPTSVCSFRRPPQRPAQAAAALEAAETRTQSRTRRGAGGGSWPRPARLCLPSQRPRPWHCRARTCVRMGGRGPTPPEPAPERGPRARPGAGEAASPLTGQPPAGWRRGQAAGPSVGSALVTPAGQGVGRGLGRVSIAFHSQRHRRGLQGPSGPRGSSPCVTPDLPAPPEKLLAGFLGLCCLVLVCRIGALMAYAESSAHHCGPCPEGWVTHSNSCYYLSDEGKTWSESMMACAAKKSHLLYIRNQEEMVRMVQKLNSYFNQYYISIIHPYISTIFYIFKPFITHSSQGKNCAYFSFQNNRLSSDYCAETKKYISLLSCRLWGVSFKITRGRGRCDPGERGGRIRSRWQITASSRGASGEAPQGTAEASARRAPLSAHSDPRPLRTTQPPRGRGPDSRRGPGWSRKDPASGGLAGARPAGCGQRSPRDWPRAPGRRRRLRPDRRGAGPGEGPEPGRACPRVPGPPGAQRRCPREKLEARPMSARGDAPMRRGRDWGSRCPRGAQMALLGRPAGGENGLFQAPPEKLVAGLLGFTCLALMCGIGAVIGSSPCKVIISDDPSAARHCVHHCPEGWVTFSGSCYYVSTERRTWSESEAACAAESSSLLHADNQAEMDFRRDARAAHLHRVSLSSLRPAAVLSSVCYLPSSSDHRAAPGAQAAEMSDQRVTYSELHLAKGADRQQVRPKGGKSSSLETPQGVTYAELHLAKGADRQQVRPKGGKTSSPETTQGVTYAELTLHGASRAPQDNRKSRHCTGETGVDTVRGHAWAGAPPEKLVAGLLGLACLVLMCGVIGAVMMHCIFLTQMVLGNNSQSRSANHCGPCPEGWVSYSDNCYHFHAERKTWSESMRSCQSENSQLLYVESERELGFLKSISALSWTGVYRSGPDSPAPPEKLLAGFLGLCCLVLVCRIGAVMAYAESSAHHCGPCPEGWVTYSNSCYYLSDEEKTWNESVSACAARKSHLLYIYNQGEMNYLQIFNIFPWVGVSRRTSESPWLWANGSEFTSKLFITHSSQGKNCAYFSFQNNRLSSDYCAETKKYISLLSCRLWGVSFKITRGRGRCDPGERGGRIRSRWQITASSRGASGEAPQGTAEASARRAPLSAHSDPRPLRTTQPPRGRGPDSRRGPGWSRKDPASGGLAGARPAGCGQRSPRDWPRAPGRRRRLRPDRRGAGPGEGPEPGRACPRVPGPPGAQRRCPREKLEARPMSARGDAPMRRGLDWGSRCPRGAQMALLGRPAGGENGRVRRHAQVRTSVCGDLLRSGTCAAARSVSYLNDLLTAEISATSGTSRNVLSRSVWAPITKAVTFPLTLFFLCAILEINNDYLFGIEDILRGISKFGNCKMSHQHVTYAELKLAKDSGRQHRNPRSTQRATAGTEQETAYAELQLHNASRGPQGDDKKDHCKVFHAPPEKVLAGLLGFTCLVLMCGIGAVIGSSPSPGTPKPNNSALVTMKPTARHCVHPCPEGWVTFSGSCYYISTERRNWSESEAACAAESSSLLHIDNQAEMEFLSIFEVFSWVDLARSTHDNSQLWPKGLDFSSTGTGAHRNLVTPLTIGTVRTSSSSACSETCCCLSSSGPAVRTLPPRASPTQPRDIPCVRPSRRMNHGEASRSLQLTGTEAVSSVLRTLVWVFMLLMRHRPRHTSHVFLLCSLVLFSKLNQLLIINPNVKSSTSKCPKETPCQVCRQLGRLWLRVAGAAEERPAPCTPALQLPLPAREASPGEQEGEPCPALKLAAVPTREHRNSPSSADQSRTVTTGVELRALHGAEGPVYPLYRAAEAGSGAHEERVERENLGCSSQAKCMRGRAQCVISGSPGVQSAPAQPRLVSLVGEVMRVQLWTLSLSWPCPWGRPAPAHRTLLSGDNGPAVPLQVCDTQAWADAPAHTAEGSSSVNVQGQPVPVRGAAESLCAGLSLSSLWEWSSYPDLLSLRPEHEDPVREAARVSFKMRSFHRSCVSETLCRTGIPEVHISSVVDWGPPQRSWSAVEDAEWVNCPTTLCEEAVGVRVGAWEGELLGCSEGPQCSVGQRLGKSKLLFTNPNTENKVTEKKIWELKYFIKLEMKREYKEMFYNPKIRQPSLKSNRYCVFASQSNQVPPEDSPSVASRSDPRRPQRPSRLPRRDPHSVSDTQRRWRGLLASARPPVSALAAPSALALQSPRTCVRMGGRGPTPPEPEPAPERGPRARPGAGEAASPRTGQPPAGWRRGQAAGPSKGLALVTRFREEQVTPAGLGGGCGLGRVRPAGSLGPRGSSPCVTRVQRAVSELLPVCLLDSPAPPEKLLAVFLGLYCLVLVCRIGAVIYSSPSPETPKPNNSSLISMTPKVILLKMQCACDNPSAARRCVHPCPEGWVTFSRSCYYVSSERRTWSESEAACAAESSSLLHIDNQAEMKKSFISVSIRHGGAPESGDTAHHRDSPHLQLLRVFSDLLLPVVVRTCSADTAPSRVPDTAAPGTASGQTLRPSRRMNHGEVSRTLLLTGTEALSSVLRTLASCVAAQSHRRSHRVRVTTKGRSAWLEVWGHRLGTGGLDGRDMNNEAGSFDLNSHCAPLPRDSITDSSAQIPPKDSDGISICQVNAKWSGLRHLTMSADDGHLRACIGPKGACASGRTWAETRGTNGQVQDGSAQTGMEPSETWAGLRGGRPRADGTGQHLLSQCTPPQAWPEADGSRRSWTRPSLYEIEETLGGRSAREAAGAVGGTFLTALRESRQKERPRVQQLQDEMRELRCLRILEEVQRKQPPTLEMQTPRGRTRGKPALCLRLTCFSTRSPESRAAEMSDERVTYAELNVAKGSTGHRKKPKGTKGSTSVPEKEVTYADLTLGNAPRALQGSDSSNRCKGSAAPPEKLVAGLLGLACLVLMCSIGAVMESSAHHCGPCPEGWITYSNSCYYLSDEGKTWNESMTACAARKSHLLHIDNQEEMVRTGMVQRLSSYFNQYCISIVHPYFLQYFVCLNHETAYNKFQFTIFSSQGKNCAYFSFQDNGLYSENCAETKKYICKMSHQHVTYAELKLAKDSGRQHRNPRSTQRATAGTEQETAYAELQLHNASRGPQGDDKKDHCKAPHCVCPCPEGWLTFSGSCYYISTESRTWRESEVACAAESSSLLHADHQAEMSRAAEMSDERVTYAELNVAKGSTGHRKKPKGTKGSTSVPEKEVTYADLTLGNAPRALQGSDSSNRCKGSAAPPEKLVAGLLGLACLVLMCSIGAVMESSAHHCGPCPKGWVTYSNSCYYLSDEGKTWNKSLTACAARKSHLLHIDNQEEMRARIVHILILKKTNFLLTTVQKQKNTCIQLHVLISDNPSAAHHCVHHCPEGWVTFSGSCYYVSTERRTWSESEAACAAESSSLLHVDNQAEMVRWIADSSEKDKSCPCFNLLLKRLSHESCAEKKFYICSAVPPEKLVAGLLGLLCLVLMCSIIAAVMVNPTSSAHHCGPCPEGWVTYSNSCYYLSDEGKTWNESVSACAARKSHLLYIDNQGEMNYLQIFNIFPWVGVSRRTSEASWLWANGSEFTSKLFIIHSSQGKNCAYFSFQNNRLSSDYCSETKKYMWERGRRKENLGVKANSKAGVSWAPGSPGVLSRPHCTLGLQTAQRVSAQAANTCEREVAPFPAGPPRAFCSNLPSRAPKGHVPGTGPIELAQNGAGGQPEQRATSWPPRRCASPGGCCSAEAAGICAASSEDRAGLCDQLYR</sequence>
<feature type="region of interest" description="Disordered" evidence="8">
    <location>
        <begin position="3423"/>
        <end position="3482"/>
    </location>
</feature>
<feature type="region of interest" description="Disordered" evidence="8">
    <location>
        <begin position="4431"/>
        <end position="4458"/>
    </location>
</feature>
<dbReference type="InterPro" id="IPR050919">
    <property type="entry name" value="NKG2/CD94_NK_receptors"/>
</dbReference>
<keyword evidence="5 9" id="KW-1133">Transmembrane helix</keyword>
<feature type="region of interest" description="Disordered" evidence="8">
    <location>
        <begin position="1872"/>
        <end position="2033"/>
    </location>
</feature>
<dbReference type="SUPFAM" id="SSF56436">
    <property type="entry name" value="C-type lectin-like"/>
    <property type="match status" value="13"/>
</dbReference>
<feature type="domain" description="C-type lectin" evidence="10">
    <location>
        <begin position="4247"/>
        <end position="4354"/>
    </location>
</feature>
<evidence type="ECO:0000256" key="6">
    <source>
        <dbReference type="ARBA" id="ARBA00023136"/>
    </source>
</evidence>
<dbReference type="PANTHER" id="PTHR22800:SF242">
    <property type="entry name" value="NKG2-A_NKG2-B TYPE II INTEGRAL MEMBRANE PROTEIN"/>
    <property type="match status" value="1"/>
</dbReference>
<keyword evidence="6 9" id="KW-0472">Membrane</keyword>
<feature type="compositionally biased region" description="Polar residues" evidence="8">
    <location>
        <begin position="2180"/>
        <end position="2190"/>
    </location>
</feature>
<dbReference type="GO" id="GO:0016020">
    <property type="term" value="C:membrane"/>
    <property type="evidence" value="ECO:0007669"/>
    <property type="project" value="UniProtKB-SubCell"/>
</dbReference>
<dbReference type="InterPro" id="IPR016186">
    <property type="entry name" value="C-type_lectin-like/link_sf"/>
</dbReference>
<protein>
    <submittedName>
        <fullName evidence="11">NKG2-A/NKG2-B type II integral membrane protein</fullName>
    </submittedName>
</protein>
<feature type="compositionally biased region" description="Low complexity" evidence="8">
    <location>
        <begin position="830"/>
        <end position="845"/>
    </location>
</feature>
<feature type="compositionally biased region" description="Polar residues" evidence="8">
    <location>
        <begin position="1502"/>
        <end position="1511"/>
    </location>
</feature>
<feature type="domain" description="C-type lectin" evidence="10">
    <location>
        <begin position="2283"/>
        <end position="2379"/>
    </location>
</feature>
<feature type="region of interest" description="Disordered" evidence="8">
    <location>
        <begin position="2395"/>
        <end position="2416"/>
    </location>
</feature>
<feature type="region of interest" description="Disordered" evidence="8">
    <location>
        <begin position="3250"/>
        <end position="3277"/>
    </location>
</feature>
<feature type="region of interest" description="Disordered" evidence="8">
    <location>
        <begin position="521"/>
        <end position="567"/>
    </location>
</feature>
<dbReference type="CDD" id="cd03593">
    <property type="entry name" value="CLECT_NK_receptors_like"/>
    <property type="match status" value="5"/>
</dbReference>
<name>A0A8J5ZTC8_GALPY</name>
<evidence type="ECO:0000256" key="8">
    <source>
        <dbReference type="SAM" id="MobiDB-lite"/>
    </source>
</evidence>
<evidence type="ECO:0000256" key="4">
    <source>
        <dbReference type="ARBA" id="ARBA00022968"/>
    </source>
</evidence>
<dbReference type="PROSITE" id="PS50041">
    <property type="entry name" value="C_TYPE_LECTIN_2"/>
    <property type="match status" value="5"/>
</dbReference>
<feature type="region of interest" description="Disordered" evidence="8">
    <location>
        <begin position="2169"/>
        <end position="2190"/>
    </location>
</feature>
<feature type="region of interest" description="Disordered" evidence="8">
    <location>
        <begin position="956"/>
        <end position="977"/>
    </location>
</feature>